<feature type="domain" description="3-dehydroquinate synthase N-terminal" evidence="11">
    <location>
        <begin position="73"/>
        <end position="185"/>
    </location>
</feature>
<evidence type="ECO:0000256" key="4">
    <source>
        <dbReference type="ARBA" id="ARBA00022741"/>
    </source>
</evidence>
<protein>
    <recommendedName>
        <fullName evidence="10">2-epi-5-epi-valiolone synthase</fullName>
        <ecNumber evidence="9">4.2.3.152</ecNumber>
    </recommendedName>
</protein>
<dbReference type="Proteomes" id="UP000037020">
    <property type="component" value="Unassembled WGS sequence"/>
</dbReference>
<evidence type="ECO:0000256" key="5">
    <source>
        <dbReference type="ARBA" id="ARBA00023027"/>
    </source>
</evidence>
<evidence type="ECO:0000256" key="10">
    <source>
        <dbReference type="ARBA" id="ARBA00024092"/>
    </source>
</evidence>
<evidence type="ECO:0000313" key="13">
    <source>
        <dbReference type="EMBL" id="KOG91674.1"/>
    </source>
</evidence>
<evidence type="ECO:0000256" key="2">
    <source>
        <dbReference type="ARBA" id="ARBA00001941"/>
    </source>
</evidence>
<comment type="catalytic activity">
    <reaction evidence="8">
        <text>D-sedoheptulose 7-phosphate = 2-epi-5-epi-valiolone + phosphate</text>
        <dbReference type="Rhea" id="RHEA:44184"/>
        <dbReference type="ChEBI" id="CHEBI:43474"/>
        <dbReference type="ChEBI" id="CHEBI:57483"/>
        <dbReference type="ChEBI" id="CHEBI:84187"/>
        <dbReference type="EC" id="4.2.3.152"/>
    </reaction>
</comment>
<comment type="cofactor">
    <cofactor evidence="2">
        <name>Co(2+)</name>
        <dbReference type="ChEBI" id="CHEBI:48828"/>
    </cofactor>
</comment>
<keyword evidence="5" id="KW-0520">NAD</keyword>
<dbReference type="PANTHER" id="PTHR43622">
    <property type="entry name" value="3-DEHYDROQUINATE SYNTHASE"/>
    <property type="match status" value="1"/>
</dbReference>
<dbReference type="PANTHER" id="PTHR43622:SF3">
    <property type="entry name" value="2-EPI-5-EPI-VALIOLONE SYNTHASE"/>
    <property type="match status" value="1"/>
</dbReference>
<evidence type="ECO:0000256" key="8">
    <source>
        <dbReference type="ARBA" id="ARBA00023993"/>
    </source>
</evidence>
<feature type="domain" description="3-dehydroquinate synthase C-terminal" evidence="12">
    <location>
        <begin position="187"/>
        <end position="317"/>
    </location>
</feature>
<evidence type="ECO:0000313" key="14">
    <source>
        <dbReference type="Proteomes" id="UP000037020"/>
    </source>
</evidence>
<name>A0ABR5JE77_9ACTN</name>
<keyword evidence="7" id="KW-0170">Cobalt</keyword>
<dbReference type="InterPro" id="IPR035872">
    <property type="entry name" value="EEVS-like"/>
</dbReference>
<keyword evidence="4" id="KW-0547">Nucleotide-binding</keyword>
<evidence type="ECO:0000256" key="1">
    <source>
        <dbReference type="ARBA" id="ARBA00001911"/>
    </source>
</evidence>
<dbReference type="InterPro" id="IPR030960">
    <property type="entry name" value="DHQS/DOIS_N"/>
</dbReference>
<evidence type="ECO:0000256" key="6">
    <source>
        <dbReference type="ARBA" id="ARBA00023239"/>
    </source>
</evidence>
<dbReference type="Pfam" id="PF24621">
    <property type="entry name" value="DHQS_C"/>
    <property type="match status" value="1"/>
</dbReference>
<dbReference type="EC" id="4.2.3.152" evidence="9"/>
<dbReference type="Gene3D" id="1.20.1090.10">
    <property type="entry name" value="Dehydroquinate synthase-like - alpha domain"/>
    <property type="match status" value="1"/>
</dbReference>
<evidence type="ECO:0000256" key="9">
    <source>
        <dbReference type="ARBA" id="ARBA00024060"/>
    </source>
</evidence>
<dbReference type="InterPro" id="IPR030963">
    <property type="entry name" value="DHQ_synth_fam"/>
</dbReference>
<comment type="cofactor">
    <cofactor evidence="1">
        <name>NAD(+)</name>
        <dbReference type="ChEBI" id="CHEBI:57540"/>
    </cofactor>
</comment>
<keyword evidence="14" id="KW-1185">Reference proteome</keyword>
<dbReference type="RefSeq" id="WP_048831986.1">
    <property type="nucleotide sequence ID" value="NZ_JBIRHZ010000010.1"/>
</dbReference>
<evidence type="ECO:0000259" key="11">
    <source>
        <dbReference type="Pfam" id="PF01761"/>
    </source>
</evidence>
<accession>A0ABR5JE77</accession>
<evidence type="ECO:0000259" key="12">
    <source>
        <dbReference type="Pfam" id="PF24621"/>
    </source>
</evidence>
<dbReference type="EMBL" id="LGUT01000142">
    <property type="protein sequence ID" value="KOG91674.1"/>
    <property type="molecule type" value="Genomic_DNA"/>
</dbReference>
<reference evidence="13 14" key="1">
    <citation type="submission" date="2015-07" db="EMBL/GenBank/DDBJ databases">
        <authorList>
            <person name="Ju K.-S."/>
            <person name="Doroghazi J.R."/>
            <person name="Metcalf W.W."/>
        </authorList>
    </citation>
    <scope>NUCLEOTIDE SEQUENCE [LARGE SCALE GENOMIC DNA]</scope>
    <source>
        <strain evidence="13 14">NRRL B-3589</strain>
    </source>
</reference>
<dbReference type="PIRSF" id="PIRSF001455">
    <property type="entry name" value="DHQ_synth"/>
    <property type="match status" value="1"/>
</dbReference>
<dbReference type="Pfam" id="PF01761">
    <property type="entry name" value="DHQ_synthase"/>
    <property type="match status" value="1"/>
</dbReference>
<evidence type="ECO:0000256" key="3">
    <source>
        <dbReference type="ARBA" id="ARBA00022723"/>
    </source>
</evidence>
<organism evidence="13 14">
    <name type="scientific">Streptomyces varsoviensis</name>
    <dbReference type="NCBI Taxonomy" id="67373"/>
    <lineage>
        <taxon>Bacteria</taxon>
        <taxon>Bacillati</taxon>
        <taxon>Actinomycetota</taxon>
        <taxon>Actinomycetes</taxon>
        <taxon>Kitasatosporales</taxon>
        <taxon>Streptomycetaceae</taxon>
        <taxon>Streptomyces</taxon>
    </lineage>
</organism>
<dbReference type="Gene3D" id="3.40.50.1970">
    <property type="match status" value="1"/>
</dbReference>
<keyword evidence="3" id="KW-0479">Metal-binding</keyword>
<evidence type="ECO:0000256" key="7">
    <source>
        <dbReference type="ARBA" id="ARBA00023285"/>
    </source>
</evidence>
<dbReference type="InterPro" id="IPR056179">
    <property type="entry name" value="DHQS_C"/>
</dbReference>
<sequence length="392" mass="42701">MAWTVRSTQDVTYRVQQSESVFDPANDALASVAGLGRGSRRLVIVDRNVDRLYGEAIRAYFAAWTDTRPTFLVLEPDEAAKTSDALLLITRAAVRAGINRRSDPIVAIGGGVVTDLAGLAASLYRRGTPFVRIPTTLIGLVDASVGAKTAINFDGHKNRLGTYFPAAHTLLDRTLLTTLPARHIRNGLAEIIKMAVMKDAALFSLVEDEADALVTRRFDTPHAPEIIERSVTGMLEELEPNLWEHELKRLVDFGHTFSPVIEMHAAPELLHGEAVSIDMAFSCALAHENGLLGHEETLRVLRLLHRTGLPIRHAVCDLDLLRRGLDDATGHRDGHQHVPLPTGIGEATFVEDITTEDLKRAMAFLDAYAPATGGRTPALERDASAALETVAP</sequence>
<keyword evidence="6" id="KW-0456">Lyase</keyword>
<dbReference type="InterPro" id="IPR050071">
    <property type="entry name" value="Dehydroquinate_synthase"/>
</dbReference>
<dbReference type="CDD" id="cd08199">
    <property type="entry name" value="EEVS"/>
    <property type="match status" value="1"/>
</dbReference>
<gene>
    <name evidence="13" type="ORF">ADK38_01870</name>
</gene>
<proteinExistence type="predicted"/>
<comment type="caution">
    <text evidence="13">The sequence shown here is derived from an EMBL/GenBank/DDBJ whole genome shotgun (WGS) entry which is preliminary data.</text>
</comment>
<dbReference type="SUPFAM" id="SSF56796">
    <property type="entry name" value="Dehydroquinate synthase-like"/>
    <property type="match status" value="1"/>
</dbReference>